<feature type="compositionally biased region" description="Basic and acidic residues" evidence="1">
    <location>
        <begin position="229"/>
        <end position="247"/>
    </location>
</feature>
<feature type="region of interest" description="Disordered" evidence="1">
    <location>
        <begin position="312"/>
        <end position="437"/>
    </location>
</feature>
<feature type="compositionally biased region" description="Polar residues" evidence="1">
    <location>
        <begin position="425"/>
        <end position="437"/>
    </location>
</feature>
<dbReference type="EMBL" id="LN483345">
    <property type="protein sequence ID" value="CDZ98384.1"/>
    <property type="molecule type" value="Genomic_DNA"/>
</dbReference>
<name>A0A0F7SLV9_PHARH</name>
<feature type="compositionally biased region" description="Acidic residues" evidence="1">
    <location>
        <begin position="266"/>
        <end position="278"/>
    </location>
</feature>
<feature type="compositionally biased region" description="Acidic residues" evidence="1">
    <location>
        <begin position="379"/>
        <end position="388"/>
    </location>
</feature>
<feature type="compositionally biased region" description="Polar residues" evidence="1">
    <location>
        <begin position="44"/>
        <end position="58"/>
    </location>
</feature>
<feature type="compositionally biased region" description="Polar residues" evidence="1">
    <location>
        <begin position="396"/>
        <end position="409"/>
    </location>
</feature>
<evidence type="ECO:0000313" key="2">
    <source>
        <dbReference type="EMBL" id="CDZ98384.1"/>
    </source>
</evidence>
<reference evidence="2" key="1">
    <citation type="submission" date="2014-08" db="EMBL/GenBank/DDBJ databases">
        <authorList>
            <person name="Sharma Rahul"/>
            <person name="Thines Marco"/>
        </authorList>
    </citation>
    <scope>NUCLEOTIDE SEQUENCE</scope>
</reference>
<feature type="compositionally biased region" description="Polar residues" evidence="1">
    <location>
        <begin position="12"/>
        <end position="36"/>
    </location>
</feature>
<organism evidence="2">
    <name type="scientific">Phaffia rhodozyma</name>
    <name type="common">Yeast</name>
    <name type="synonym">Xanthophyllomyces dendrorhous</name>
    <dbReference type="NCBI Taxonomy" id="264483"/>
    <lineage>
        <taxon>Eukaryota</taxon>
        <taxon>Fungi</taxon>
        <taxon>Dikarya</taxon>
        <taxon>Basidiomycota</taxon>
        <taxon>Agaricomycotina</taxon>
        <taxon>Tremellomycetes</taxon>
        <taxon>Cystofilobasidiales</taxon>
        <taxon>Mrakiaceae</taxon>
        <taxon>Phaffia</taxon>
    </lineage>
</organism>
<evidence type="ECO:0000256" key="1">
    <source>
        <dbReference type="SAM" id="MobiDB-lite"/>
    </source>
</evidence>
<feature type="compositionally biased region" description="Polar residues" evidence="1">
    <location>
        <begin position="349"/>
        <end position="371"/>
    </location>
</feature>
<proteinExistence type="predicted"/>
<sequence>MPFHSATPPTSPDETIQISRNPFYQSAPHNSCQNKQIGFETSRIKSSLLPTPPRTKNASRLFAHSSRSEISASYPSSSPPTPPETERPSFSPNATRVSRSAHRPTMSFELAPALENGLCPPPEIVEFSRLVRSKRDTSSCVKPVSLDNPFLLTSSFTPPLYSPADSTASADSLPIASSSLDIPDYFTFSPSSSSRIFPDATRQQASSPPLIPLRTPPAESSQRPKRSMPTRERKQLVRNTDPKKGPIWDEANPFLKGIGMIMKNEDESESESGSENESDIGSKSSWLRRQRIGEAHEKQTIGYVFRGTKTTFANPHYNHSQPSPSVEHPITHPDYSPPSNPRPRLLFPVQTTPRRPTVSLSSRLQSMTRTSARPVFASYDDDDDDDNEGLLMATPRKSSTSAVPTNEQFRSPGGSKRIEAPRWSLSESTPRSERTNNTTLVDSADKGLDTCQKKDIGLQRKPSVSSVKRGSESIGIDILGSRNVKRLRC</sequence>
<protein>
    <submittedName>
        <fullName evidence="2">Uncharacterized protein</fullName>
    </submittedName>
</protein>
<accession>A0A0F7SLV9</accession>
<feature type="region of interest" description="Disordered" evidence="1">
    <location>
        <begin position="1"/>
        <end position="103"/>
    </location>
</feature>
<feature type="region of interest" description="Disordered" evidence="1">
    <location>
        <begin position="196"/>
        <end position="250"/>
    </location>
</feature>
<dbReference type="AlphaFoldDB" id="A0A0F7SLV9"/>
<feature type="region of interest" description="Disordered" evidence="1">
    <location>
        <begin position="265"/>
        <end position="286"/>
    </location>
</feature>
<feature type="compositionally biased region" description="Polar residues" evidence="1">
    <location>
        <begin position="312"/>
        <end position="324"/>
    </location>
</feature>
<feature type="compositionally biased region" description="Polar residues" evidence="1">
    <location>
        <begin position="196"/>
        <end position="207"/>
    </location>
</feature>